<dbReference type="PROSITE" id="PS51805">
    <property type="entry name" value="EPHD"/>
    <property type="match status" value="1"/>
</dbReference>
<dbReference type="Gene3D" id="3.40.50.1000">
    <property type="entry name" value="HAD superfamily/HAD-like"/>
    <property type="match status" value="1"/>
</dbReference>
<dbReference type="EMBL" id="QEAQ01000083">
    <property type="protein sequence ID" value="TPX56160.1"/>
    <property type="molecule type" value="Genomic_DNA"/>
</dbReference>
<feature type="region of interest" description="Disordered" evidence="15">
    <location>
        <begin position="1696"/>
        <end position="1739"/>
    </location>
</feature>
<dbReference type="InterPro" id="IPR023214">
    <property type="entry name" value="HAD_sf"/>
</dbReference>
<reference evidence="20 21" key="1">
    <citation type="journal article" date="2019" name="Sci. Rep.">
        <title>Comparative genomics of chytrid fungi reveal insights into the obligate biotrophic and pathogenic lifestyle of Synchytrium endobioticum.</title>
        <authorList>
            <person name="van de Vossenberg B.T.L.H."/>
            <person name="Warris S."/>
            <person name="Nguyen H.D.T."/>
            <person name="van Gent-Pelzer M.P.E."/>
            <person name="Joly D.L."/>
            <person name="van de Geest H.C."/>
            <person name="Bonants P.J.M."/>
            <person name="Smith D.S."/>
            <person name="Levesque C.A."/>
            <person name="van der Lee T.A.J."/>
        </authorList>
    </citation>
    <scope>NUCLEOTIDE SEQUENCE [LARGE SCALE GENOMIC DNA]</scope>
    <source>
        <strain evidence="20 21">CBS 809.83</strain>
    </source>
</reference>
<dbReference type="PROSITE" id="PS50114">
    <property type="entry name" value="GATA_ZN_FINGER_2"/>
    <property type="match status" value="1"/>
</dbReference>
<feature type="domain" description="FCP1 homology" evidence="18">
    <location>
        <begin position="154"/>
        <end position="321"/>
    </location>
</feature>
<dbReference type="Gene3D" id="3.30.60.90">
    <property type="match status" value="1"/>
</dbReference>
<dbReference type="Gene3D" id="3.30.40.10">
    <property type="entry name" value="Zinc/RING finger domain, C3HC4 (zinc finger)"/>
    <property type="match status" value="1"/>
</dbReference>
<evidence type="ECO:0000256" key="8">
    <source>
        <dbReference type="ARBA" id="ARBA00022842"/>
    </source>
</evidence>
<dbReference type="SUPFAM" id="SSF56784">
    <property type="entry name" value="HAD-like"/>
    <property type="match status" value="1"/>
</dbReference>
<keyword evidence="6" id="KW-0378">Hydrolase</keyword>
<dbReference type="SUPFAM" id="SSF57850">
    <property type="entry name" value="RING/U-box"/>
    <property type="match status" value="1"/>
</dbReference>
<evidence type="ECO:0000256" key="2">
    <source>
        <dbReference type="ARBA" id="ARBA00004123"/>
    </source>
</evidence>
<dbReference type="InterPro" id="IPR000679">
    <property type="entry name" value="Znf_GATA"/>
</dbReference>
<feature type="compositionally biased region" description="Pro residues" evidence="15">
    <location>
        <begin position="1232"/>
        <end position="1244"/>
    </location>
</feature>
<comment type="cofactor">
    <cofactor evidence="1">
        <name>Mg(2+)</name>
        <dbReference type="ChEBI" id="CHEBI:18420"/>
    </cofactor>
</comment>
<dbReference type="NCBIfam" id="TIGR02245">
    <property type="entry name" value="HAD_IIID1"/>
    <property type="match status" value="1"/>
</dbReference>
<feature type="compositionally biased region" description="Low complexity" evidence="15">
    <location>
        <begin position="670"/>
        <end position="683"/>
    </location>
</feature>
<dbReference type="SMART" id="SM00561">
    <property type="entry name" value="MBT"/>
    <property type="match status" value="1"/>
</dbReference>
<name>A0A507DZC3_9FUNG</name>
<dbReference type="InterPro" id="IPR016197">
    <property type="entry name" value="Chromo-like_dom_sf"/>
</dbReference>
<keyword evidence="21" id="KW-1185">Reference proteome</keyword>
<feature type="domain" description="GATA-type" evidence="17">
    <location>
        <begin position="1187"/>
        <end position="1217"/>
    </location>
</feature>
<dbReference type="InterPro" id="IPR004274">
    <property type="entry name" value="FCP1_dom"/>
</dbReference>
<dbReference type="PROSITE" id="PS50969">
    <property type="entry name" value="FCP1"/>
    <property type="match status" value="1"/>
</dbReference>
<dbReference type="GO" id="GO:0004722">
    <property type="term" value="F:protein serine/threonine phosphatase activity"/>
    <property type="evidence" value="ECO:0007669"/>
    <property type="project" value="UniProtKB-EC"/>
</dbReference>
<protein>
    <recommendedName>
        <fullName evidence="3">protein-serine/threonine phosphatase</fullName>
        <ecNumber evidence="3">3.1.3.16</ecNumber>
    </recommendedName>
    <alternativeName>
        <fullName evidence="11">Nuclear proteasome inhibitor UBLCP1</fullName>
    </alternativeName>
</protein>
<evidence type="ECO:0000256" key="3">
    <source>
        <dbReference type="ARBA" id="ARBA00013081"/>
    </source>
</evidence>
<evidence type="ECO:0000256" key="1">
    <source>
        <dbReference type="ARBA" id="ARBA00001946"/>
    </source>
</evidence>
<evidence type="ECO:0000256" key="5">
    <source>
        <dbReference type="ARBA" id="ARBA00022771"/>
    </source>
</evidence>
<dbReference type="EC" id="3.1.3.16" evidence="3"/>
<dbReference type="GO" id="GO:0006355">
    <property type="term" value="P:regulation of DNA-templated transcription"/>
    <property type="evidence" value="ECO:0007669"/>
    <property type="project" value="InterPro"/>
</dbReference>
<dbReference type="CDD" id="cd20104">
    <property type="entry name" value="MBT_PHF20L1-like"/>
    <property type="match status" value="1"/>
</dbReference>
<dbReference type="SUPFAM" id="SSF54236">
    <property type="entry name" value="Ubiquitin-like"/>
    <property type="match status" value="1"/>
</dbReference>
<comment type="caution">
    <text evidence="20">The sequence shown here is derived from an EMBL/GenBank/DDBJ whole genome shotgun (WGS) entry which is preliminary data.</text>
</comment>
<evidence type="ECO:0000256" key="6">
    <source>
        <dbReference type="ARBA" id="ARBA00022801"/>
    </source>
</evidence>
<dbReference type="Pfam" id="PF02820">
    <property type="entry name" value="MBT"/>
    <property type="match status" value="2"/>
</dbReference>
<keyword evidence="10" id="KW-0539">Nucleus</keyword>
<feature type="region of interest" description="Disordered" evidence="15">
    <location>
        <begin position="1232"/>
        <end position="1257"/>
    </location>
</feature>
<dbReference type="PANTHER" id="PTHR48493">
    <property type="entry name" value="UBIQUITIN-LIKE DOMAIN-CONTAINING CTD PHOSPHATASE 1"/>
    <property type="match status" value="1"/>
</dbReference>
<dbReference type="SMART" id="SM00577">
    <property type="entry name" value="CPDc"/>
    <property type="match status" value="1"/>
</dbReference>
<dbReference type="SUPFAM" id="SSF54160">
    <property type="entry name" value="Chromo domain-like"/>
    <property type="match status" value="1"/>
</dbReference>
<dbReference type="InterPro" id="IPR011943">
    <property type="entry name" value="HAD-SF_hydro_IIID"/>
</dbReference>
<feature type="region of interest" description="Disordered" evidence="15">
    <location>
        <begin position="648"/>
        <end position="695"/>
    </location>
</feature>
<evidence type="ECO:0000256" key="14">
    <source>
        <dbReference type="PROSITE-ProRule" id="PRU00094"/>
    </source>
</evidence>
<accession>A0A507DZC3</accession>
<dbReference type="InterPro" id="IPR034732">
    <property type="entry name" value="EPHD"/>
</dbReference>
<evidence type="ECO:0000256" key="12">
    <source>
        <dbReference type="ARBA" id="ARBA00047761"/>
    </source>
</evidence>
<organism evidence="20 21">
    <name type="scientific">Powellomyces hirtus</name>
    <dbReference type="NCBI Taxonomy" id="109895"/>
    <lineage>
        <taxon>Eukaryota</taxon>
        <taxon>Fungi</taxon>
        <taxon>Fungi incertae sedis</taxon>
        <taxon>Chytridiomycota</taxon>
        <taxon>Chytridiomycota incertae sedis</taxon>
        <taxon>Chytridiomycetes</taxon>
        <taxon>Spizellomycetales</taxon>
        <taxon>Powellomycetaceae</taxon>
        <taxon>Powellomyces</taxon>
    </lineage>
</organism>
<keyword evidence="7" id="KW-0862">Zinc</keyword>
<dbReference type="InterPro" id="IPR029063">
    <property type="entry name" value="SAM-dependent_MTases_sf"/>
</dbReference>
<comment type="subcellular location">
    <subcellularLocation>
        <location evidence="2">Nucleus</location>
    </subcellularLocation>
</comment>
<dbReference type="InterPro" id="IPR013083">
    <property type="entry name" value="Znf_RING/FYVE/PHD"/>
</dbReference>
<evidence type="ECO:0000256" key="7">
    <source>
        <dbReference type="ARBA" id="ARBA00022833"/>
    </source>
</evidence>
<evidence type="ECO:0000256" key="11">
    <source>
        <dbReference type="ARBA" id="ARBA00032039"/>
    </source>
</evidence>
<dbReference type="GO" id="GO:0008270">
    <property type="term" value="F:zinc ion binding"/>
    <property type="evidence" value="ECO:0007669"/>
    <property type="project" value="UniProtKB-KW"/>
</dbReference>
<evidence type="ECO:0000259" key="16">
    <source>
        <dbReference type="PROSITE" id="PS50053"/>
    </source>
</evidence>
<evidence type="ECO:0000256" key="13">
    <source>
        <dbReference type="ARBA" id="ARBA00048336"/>
    </source>
</evidence>
<dbReference type="Pfam" id="PF03031">
    <property type="entry name" value="NIF"/>
    <property type="match status" value="1"/>
</dbReference>
<dbReference type="SUPFAM" id="SSF63748">
    <property type="entry name" value="Tudor/PWWP/MBT"/>
    <property type="match status" value="2"/>
</dbReference>
<keyword evidence="8" id="KW-0460">Magnesium</keyword>
<dbReference type="CDD" id="cd01813">
    <property type="entry name" value="Ubl_UBLCP1"/>
    <property type="match status" value="1"/>
</dbReference>
<feature type="domain" description="PHD-type" evidence="19">
    <location>
        <begin position="959"/>
        <end position="1080"/>
    </location>
</feature>
<comment type="catalytic activity">
    <reaction evidence="12">
        <text>O-phospho-L-seryl-[protein] + H2O = L-seryl-[protein] + phosphate</text>
        <dbReference type="Rhea" id="RHEA:20629"/>
        <dbReference type="Rhea" id="RHEA-COMP:9863"/>
        <dbReference type="Rhea" id="RHEA-COMP:11604"/>
        <dbReference type="ChEBI" id="CHEBI:15377"/>
        <dbReference type="ChEBI" id="CHEBI:29999"/>
        <dbReference type="ChEBI" id="CHEBI:43474"/>
        <dbReference type="ChEBI" id="CHEBI:83421"/>
        <dbReference type="EC" id="3.1.3.16"/>
    </reaction>
</comment>
<keyword evidence="5 14" id="KW-0863">Zinc-finger</keyword>
<dbReference type="InterPro" id="IPR029071">
    <property type="entry name" value="Ubiquitin-like_domsf"/>
</dbReference>
<evidence type="ECO:0000259" key="19">
    <source>
        <dbReference type="PROSITE" id="PS51805"/>
    </source>
</evidence>
<evidence type="ECO:0000256" key="10">
    <source>
        <dbReference type="ARBA" id="ARBA00023242"/>
    </source>
</evidence>
<dbReference type="STRING" id="109895.A0A507DZC3"/>
<dbReference type="GO" id="GO:0090364">
    <property type="term" value="P:regulation of proteasome assembly"/>
    <property type="evidence" value="ECO:0007669"/>
    <property type="project" value="InterPro"/>
</dbReference>
<dbReference type="GO" id="GO:0005634">
    <property type="term" value="C:nucleus"/>
    <property type="evidence" value="ECO:0007669"/>
    <property type="project" value="UniProtKB-SubCell"/>
</dbReference>
<feature type="domain" description="Ubiquitin-like" evidence="16">
    <location>
        <begin position="23"/>
        <end position="94"/>
    </location>
</feature>
<dbReference type="PROSITE" id="PS50053">
    <property type="entry name" value="UBIQUITIN_2"/>
    <property type="match status" value="1"/>
</dbReference>
<evidence type="ECO:0000313" key="20">
    <source>
        <dbReference type="EMBL" id="TPX56160.1"/>
    </source>
</evidence>
<dbReference type="InterPro" id="IPR043145">
    <property type="entry name" value="Znf_ZZ_sf"/>
</dbReference>
<comment type="catalytic activity">
    <reaction evidence="13">
        <text>O-phospho-L-threonyl-[protein] + H2O = L-threonyl-[protein] + phosphate</text>
        <dbReference type="Rhea" id="RHEA:47004"/>
        <dbReference type="Rhea" id="RHEA-COMP:11060"/>
        <dbReference type="Rhea" id="RHEA-COMP:11605"/>
        <dbReference type="ChEBI" id="CHEBI:15377"/>
        <dbReference type="ChEBI" id="CHEBI:30013"/>
        <dbReference type="ChEBI" id="CHEBI:43474"/>
        <dbReference type="ChEBI" id="CHEBI:61977"/>
        <dbReference type="EC" id="3.1.3.16"/>
    </reaction>
</comment>
<dbReference type="InterPro" id="IPR000626">
    <property type="entry name" value="Ubiquitin-like_dom"/>
</dbReference>
<feature type="region of interest" description="Disordered" evidence="15">
    <location>
        <begin position="1315"/>
        <end position="1334"/>
    </location>
</feature>
<evidence type="ECO:0000259" key="18">
    <source>
        <dbReference type="PROSITE" id="PS50969"/>
    </source>
</evidence>
<evidence type="ECO:0000256" key="9">
    <source>
        <dbReference type="ARBA" id="ARBA00022912"/>
    </source>
</evidence>
<proteinExistence type="predicted"/>
<dbReference type="SUPFAM" id="SSF57716">
    <property type="entry name" value="Glucocorticoid receptor-like (DNA-binding domain)"/>
    <property type="match status" value="1"/>
</dbReference>
<gene>
    <name evidence="20" type="ORF">PhCBS80983_g04750</name>
</gene>
<dbReference type="InterPro" id="IPR036412">
    <property type="entry name" value="HAD-like_sf"/>
</dbReference>
<dbReference type="SUPFAM" id="SSF53335">
    <property type="entry name" value="S-adenosyl-L-methionine-dependent methyltransferases"/>
    <property type="match status" value="2"/>
</dbReference>
<dbReference type="SMART" id="SM00213">
    <property type="entry name" value="UBQ"/>
    <property type="match status" value="1"/>
</dbReference>
<dbReference type="Gene3D" id="3.40.50.150">
    <property type="entry name" value="Vaccinia Virus protein VP39"/>
    <property type="match status" value="2"/>
</dbReference>
<dbReference type="Gene3D" id="3.10.20.90">
    <property type="entry name" value="Phosphatidylinositol 3-kinase Catalytic Subunit, Chain A, domain 1"/>
    <property type="match status" value="1"/>
</dbReference>
<keyword evidence="9" id="KW-0904">Protein phosphatase</keyword>
<dbReference type="InterPro" id="IPR004092">
    <property type="entry name" value="Mbt"/>
</dbReference>
<evidence type="ECO:0000259" key="17">
    <source>
        <dbReference type="PROSITE" id="PS50114"/>
    </source>
</evidence>
<dbReference type="Gene3D" id="2.30.30.140">
    <property type="match status" value="3"/>
</dbReference>
<sequence length="1957" mass="219470">MPSDSVLEVAVVASTDASQPTETILTLTATWNGKRYPVTIPALKSVGDLKLLLAEVTGVQPARQKLMGLSKGKLPPDATVLESLGVDRKVFMMMGTVEENILKEPENLPEVLNDLDFDFMDYVPKDDTSKNDERNKRKLKEYTAKTNITVFNELRPGKRLLVLDLDYTLFDCKTPASHISQLARPGMHQMLTAVYAYYDICIWSQTAWKWLEMKITELGILTHPGYRIAFVLDRTSMFSIMSATRRVEGKPVKHEVKALDIIWAKFAERFGPHNTVHVDDVSRNFAMNPQSGLKISAFKNGPVSRETDRVLFPLTRYLLQLALVDDFRTLNHEKWTSFAGEMAPVDDDGSSVADGAEMWGALGSNTAKQWWPARITHLKGGKVQVRYDGWDAGYDEWIDCESARIRMREGGVTIDDDDEGVEVVADCSVNLGVVVVDENKETKGAVVRVKKKVAERHLERPMLSSTVKRAKKQRVTAKCDLDEKAVVPQPKARSIVKTTTIPKPAQTVKAATLVSNRVTPLSLTQPAVVGKRQLALPATSPLFHVDAQVEVCGKTWWPARITQLKGGKVHVRFDGWDAKYDEWVDCESPRIRMTTRGAPTSTSLDSEERDGAEALSVGAADVLLVGRSVKRPVNAAVCGSALERQLLGEAKKPRKKQSLPRVQPPPPLSTPSTTPSSPSRAPTPGTPTSPPSSLTTISFSLRAAVNRSSREAYISRRTLTSTPHSDQDIRVLLAAGAKLEVCSGGEWYKAQVVKTRGWQVFVHYEGWDEVWDEWMDMNSSKIKLVHAAPPTIVQTVSQAVDDHEDDASDDDAWQISCNRCEKRIRQHRYFCTYCESHADRLEYQSFDLCLMCFQYDFPVEHPHPMSSFASEPILNADDPLLSRTFKGGELVSSFALDEFDERYITDESSKCIFPTSSATHIKPTPTIAITPRCAFCNSEDTSDQRGLFVGPHPFKNPRPLACQRGGVEAAHSGGSSGKLGKKKAPVLWAHDACARFSPEVYVATETGMWYNVLKAWRRSRGVKCSTCKEKGATVRIGDAILSYKDDFDYNIDELCYHVSCTGKPRSHFEQGVIFWCPRHEALIENIENYEDTFRCDSCNADLGCTSDDAWHTCAGCAASHFTSFDLCGACFVDTGREVHEHGMESFVKTCMMERKQKREDERRLARELLEANAPRKVFGPRRNRKLEPSRLRCSYCWAESTPQWRKGYNGIPMCEDCFQLASSAMTPAPLVSPAPTASPIPDPVSSPDAPEPKLTSESPLGAVIPLVSAEPSQETEQQALVVDPLSLERVYKTDIGAYSHEWYLTRRVVEKAGQDFLSDPRNGPLQQQQQQSDRGILSSYAPADDHLFTMGFDTTYYDIPSRAPRWAAHSGGDYHGTWLPQIVRFALLRYTWEGATVLSNFSGRGTDAIECFLLKRRCCAVDINRASVALAQRNVSFSTPPELGLSAAYRPLIVRADSRNLVGSLFMTGTYDHVLSHPPYKDCIAYSAHIDGDLSRFPDMGDFQDEMAKIVAETWRLLRPGHGRCTMGIGDNRRDCFYQPVSFQTIRTYIDGGFEIEEILVKRQRYCQMAPLGTFLCTQYNFLMFTHEFIAVLRKVDKPITPPFHFIPATDADRQASTWNPITFHTITRRIPVSPIDRASIVMGTVWTFQVTQRYSLAKLAMSKLLERFGKDGMTWEETRFTAFRNEVINDATYHPMCAERDPPPTDVDDEATPPTTPPLETETRPESLAAPSEYERKRQDLVERNRKELVMRGLISELSPDGEDDAKHLDTLMSMPQLASPQRQPPWLVFIPHISVPSTAILEDGNWITRYLQFLVDRACDAADRLAEGGFLIVGVKDVRVSCAPERNPVDPSVHDPDNIGPTQHVPFGILLNEQLHAQIETAPRRMRLKDFVVAVPDGYSRDKDAMDADEMRDRINEDIGDWTEENRREAQGESNVRRLLPIVQAYYFIYIKVPA</sequence>
<dbReference type="PANTHER" id="PTHR48493:SF1">
    <property type="entry name" value="UBIQUITIN-LIKE DOMAIN-CONTAINING CTD PHOSPHATASE 1"/>
    <property type="match status" value="1"/>
</dbReference>
<evidence type="ECO:0000256" key="4">
    <source>
        <dbReference type="ARBA" id="ARBA00022723"/>
    </source>
</evidence>
<dbReference type="Proteomes" id="UP000318582">
    <property type="component" value="Unassembled WGS sequence"/>
</dbReference>
<evidence type="ECO:0000256" key="15">
    <source>
        <dbReference type="SAM" id="MobiDB-lite"/>
    </source>
</evidence>
<evidence type="ECO:0000313" key="21">
    <source>
        <dbReference type="Proteomes" id="UP000318582"/>
    </source>
</evidence>
<dbReference type="GO" id="GO:0043565">
    <property type="term" value="F:sequence-specific DNA binding"/>
    <property type="evidence" value="ECO:0007669"/>
    <property type="project" value="InterPro"/>
</dbReference>
<keyword evidence="4" id="KW-0479">Metal-binding</keyword>
<dbReference type="InterPro" id="IPR051658">
    <property type="entry name" value="UBLCP1"/>
</dbReference>